<dbReference type="OrthoDB" id="8955051at2"/>
<dbReference type="STRING" id="553973.CLOHYLEM_05911"/>
<name>C0C192_9FIRM</name>
<evidence type="ECO:0008006" key="3">
    <source>
        <dbReference type="Google" id="ProtNLM"/>
    </source>
</evidence>
<dbReference type="EMBL" id="ABYI02000022">
    <property type="protein sequence ID" value="EEG73906.1"/>
    <property type="molecule type" value="Genomic_DNA"/>
</dbReference>
<dbReference type="Gene3D" id="3.90.1150.10">
    <property type="entry name" value="Aspartate Aminotransferase, domain 1"/>
    <property type="match status" value="1"/>
</dbReference>
<dbReference type="InterPro" id="IPR015422">
    <property type="entry name" value="PyrdxlP-dep_Trfase_small"/>
</dbReference>
<dbReference type="RefSeq" id="WP_006443259.1">
    <property type="nucleotide sequence ID" value="NZ_CP036524.1"/>
</dbReference>
<evidence type="ECO:0000313" key="1">
    <source>
        <dbReference type="EMBL" id="EEG73906.1"/>
    </source>
</evidence>
<dbReference type="InterPro" id="IPR015424">
    <property type="entry name" value="PyrdxlP-dep_Trfase"/>
</dbReference>
<proteinExistence type="predicted"/>
<organism evidence="1 2">
    <name type="scientific">[Clostridium] hylemonae DSM 15053</name>
    <dbReference type="NCBI Taxonomy" id="553973"/>
    <lineage>
        <taxon>Bacteria</taxon>
        <taxon>Bacillati</taxon>
        <taxon>Bacillota</taxon>
        <taxon>Clostridia</taxon>
        <taxon>Lachnospirales</taxon>
        <taxon>Lachnospiraceae</taxon>
    </lineage>
</organism>
<gene>
    <name evidence="1" type="ORF">CLOHYLEM_05911</name>
</gene>
<evidence type="ECO:0000313" key="2">
    <source>
        <dbReference type="Proteomes" id="UP000004893"/>
    </source>
</evidence>
<protein>
    <recommendedName>
        <fullName evidence="3">DegT/DnrJ/EryC1/StrS aminotransferase family protein</fullName>
    </recommendedName>
</protein>
<keyword evidence="2" id="KW-1185">Reference proteome</keyword>
<accession>C0C192</accession>
<dbReference type="eggNOG" id="COG0399">
    <property type="taxonomic scope" value="Bacteria"/>
</dbReference>
<dbReference type="AlphaFoldDB" id="C0C192"/>
<reference evidence="1" key="1">
    <citation type="submission" date="2009-02" db="EMBL/GenBank/DDBJ databases">
        <authorList>
            <person name="Fulton L."/>
            <person name="Clifton S."/>
            <person name="Fulton B."/>
            <person name="Xu J."/>
            <person name="Minx P."/>
            <person name="Pepin K.H."/>
            <person name="Johnson M."/>
            <person name="Bhonagiri V."/>
            <person name="Nash W.E."/>
            <person name="Mardis E.R."/>
            <person name="Wilson R.K."/>
        </authorList>
    </citation>
    <scope>NUCLEOTIDE SEQUENCE [LARGE SCALE GENOMIC DNA]</scope>
    <source>
        <strain evidence="1">DSM 15053</strain>
    </source>
</reference>
<comment type="caution">
    <text evidence="1">The sequence shown here is derived from an EMBL/GenBank/DDBJ whole genome shotgun (WGS) entry which is preliminary data.</text>
</comment>
<dbReference type="HOGENOM" id="CLU_059313_1_0_9"/>
<dbReference type="Proteomes" id="UP000004893">
    <property type="component" value="Unassembled WGS sequence"/>
</dbReference>
<sequence>MEIGGFFPYEKNSIETNGYIDLVCPDAGDVSHLMSGRCAIYLCLKDFMLTDKKRTAYLPAYTCETVSGCFVKAGFEIYYYDVDRCLVPQFDDSLIDKIGFLLICGFYGFSTFDTDFVRTCRSRGVTVMQDTTHTAFSPYGACPETDYIAVSLRKWMGVTSGGLAVKRTGRFGVSPIPADTEHLKIRDLALYTREQYEKTGDETLNKKSADAFWKAEWMLREIFDMQAGDEASLRSILHYPLGDAIQKRRENYAYLLRHLPDDPAVRPVFPELPDDTCPMFFPFFCEDRESLMEHLAANGIPPKVYWPVPPFIDIEKYPGARYVYGHIMSVSCDQRFTTDDMQRIADVFTAYREKNSDNC</sequence>
<dbReference type="SUPFAM" id="SSF53383">
    <property type="entry name" value="PLP-dependent transferases"/>
    <property type="match status" value="1"/>
</dbReference>
<reference evidence="1" key="2">
    <citation type="submission" date="2013-06" db="EMBL/GenBank/DDBJ databases">
        <title>Draft genome sequence of Clostridium hylemonae (DSM 15053).</title>
        <authorList>
            <person name="Sudarsanam P."/>
            <person name="Ley R."/>
            <person name="Guruge J."/>
            <person name="Turnbaugh P.J."/>
            <person name="Mahowald M."/>
            <person name="Liep D."/>
            <person name="Gordon J."/>
        </authorList>
    </citation>
    <scope>NUCLEOTIDE SEQUENCE</scope>
    <source>
        <strain evidence="1">DSM 15053</strain>
    </source>
</reference>